<evidence type="ECO:0000256" key="2">
    <source>
        <dbReference type="ARBA" id="ARBA00022516"/>
    </source>
</evidence>
<evidence type="ECO:0000259" key="11">
    <source>
        <dbReference type="Pfam" id="PF08545"/>
    </source>
</evidence>
<protein>
    <recommendedName>
        <fullName evidence="9">Beta-ketoacyl-[acyl-carrier-protein] synthase III</fullName>
        <shortName evidence="9">Beta-ketoacyl-ACP synthase III</shortName>
        <shortName evidence="9">KAS III</shortName>
        <ecNumber evidence="9">2.3.1.180</ecNumber>
    </recommendedName>
    <alternativeName>
        <fullName evidence="9">3-oxoacyl-[acyl-carrier-protein] synthase 3</fullName>
    </alternativeName>
    <alternativeName>
        <fullName evidence="9">3-oxoacyl-[acyl-carrier-protein] synthase III</fullName>
    </alternativeName>
</protein>
<evidence type="ECO:0000256" key="1">
    <source>
        <dbReference type="ARBA" id="ARBA00008642"/>
    </source>
</evidence>
<evidence type="ECO:0000313" key="13">
    <source>
        <dbReference type="Proteomes" id="UP000516046"/>
    </source>
</evidence>
<evidence type="ECO:0000256" key="7">
    <source>
        <dbReference type="ARBA" id="ARBA00023268"/>
    </source>
</evidence>
<dbReference type="InterPro" id="IPR013747">
    <property type="entry name" value="ACP_syn_III_C"/>
</dbReference>
<keyword evidence="5 9" id="KW-0443">Lipid metabolism</keyword>
<dbReference type="NCBIfam" id="TIGR00747">
    <property type="entry name" value="fabH"/>
    <property type="match status" value="1"/>
</dbReference>
<comment type="function">
    <text evidence="9">Catalyzes the condensation reaction of fatty acid synthesis by the addition to an acyl acceptor of two carbons from malonyl-ACP. Catalyzes the first condensation reaction which initiates fatty acid synthesis and may therefore play a role in governing the total rate of fatty acid production. Possesses both acetoacetyl-ACP synthase and acetyl transacylase activities. Its substrate specificity determines the biosynthesis of branched-chain and/or straight-chain of fatty acids.</text>
</comment>
<dbReference type="GO" id="GO:0006633">
    <property type="term" value="P:fatty acid biosynthetic process"/>
    <property type="evidence" value="ECO:0007669"/>
    <property type="project" value="UniProtKB-UniRule"/>
</dbReference>
<evidence type="ECO:0000256" key="9">
    <source>
        <dbReference type="HAMAP-Rule" id="MF_01815"/>
    </source>
</evidence>
<comment type="pathway">
    <text evidence="9">Lipid metabolism; fatty acid biosynthesis.</text>
</comment>
<dbReference type="PANTHER" id="PTHR43091:SF1">
    <property type="entry name" value="BETA-KETOACYL-[ACYL-CARRIER-PROTEIN] SYNTHASE III, CHLOROPLASTIC"/>
    <property type="match status" value="1"/>
</dbReference>
<keyword evidence="2 9" id="KW-0444">Lipid biosynthesis</keyword>
<dbReference type="EMBL" id="CP060696">
    <property type="protein sequence ID" value="QNO19361.1"/>
    <property type="molecule type" value="Genomic_DNA"/>
</dbReference>
<name>A0A7G9WKZ9_9FIRM</name>
<accession>A0A7G9WKZ9</accession>
<feature type="active site" evidence="9">
    <location>
        <position position="243"/>
    </location>
</feature>
<dbReference type="InterPro" id="IPR016039">
    <property type="entry name" value="Thiolase-like"/>
</dbReference>
<keyword evidence="6 9" id="KW-0275">Fatty acid biosynthesis</keyword>
<dbReference type="RefSeq" id="WP_212508426.1">
    <property type="nucleotide sequence ID" value="NZ_CP060696.1"/>
</dbReference>
<dbReference type="HAMAP" id="MF_01815">
    <property type="entry name" value="FabH"/>
    <property type="match status" value="1"/>
</dbReference>
<dbReference type="InterPro" id="IPR004655">
    <property type="entry name" value="FabH"/>
</dbReference>
<dbReference type="InterPro" id="IPR013751">
    <property type="entry name" value="ACP_syn_III_N"/>
</dbReference>
<dbReference type="Proteomes" id="UP000516046">
    <property type="component" value="Chromosome"/>
</dbReference>
<keyword evidence="7 9" id="KW-0511">Multifunctional enzyme</keyword>
<feature type="active site" evidence="9">
    <location>
        <position position="273"/>
    </location>
</feature>
<dbReference type="UniPathway" id="UPA00094"/>
<dbReference type="CDD" id="cd00830">
    <property type="entry name" value="KAS_III"/>
    <property type="match status" value="1"/>
</dbReference>
<organism evidence="12 13">
    <name type="scientific">Caproicibacterium amylolyticum</name>
    <dbReference type="NCBI Taxonomy" id="2766537"/>
    <lineage>
        <taxon>Bacteria</taxon>
        <taxon>Bacillati</taxon>
        <taxon>Bacillota</taxon>
        <taxon>Clostridia</taxon>
        <taxon>Eubacteriales</taxon>
        <taxon>Oscillospiraceae</taxon>
        <taxon>Caproicibacterium</taxon>
    </lineage>
</organism>
<comment type="domain">
    <text evidence="9">The last Arg residue of the ACP-binding site is essential for the weak association between ACP/AcpP and FabH.</text>
</comment>
<sequence>MSFTILGTGSALPARTVTNDDLTEFLDTSDEWISSRTGIRKRHVLTTETVTELTVHAARKALEMSGTRPEELDCIICPTAVGDWISPSTACMVQKELGASCPAFDINAACSGFMYGLDAADGWFVRKKAKKILVAAVEGISRLLNWHDRSTCVLFGDGAGAAVLGEGNALQYIHLTAEGSLAIHVPGPAGESPYCQLESLTPGLRMDGKEVYRFAVHTICEELQKASEATGIPLEKVDHFILHQANQRILDAAAKKLNLPPEKIPTTIAQTANTSAASVPILLDSEVSKGHLHRGETLMLCAFGAGLTSGTAVLQWELD</sequence>
<keyword evidence="8 9" id="KW-0012">Acyltransferase</keyword>
<feature type="domain" description="Beta-ketoacyl-[acyl-carrier-protein] synthase III N-terminal" evidence="11">
    <location>
        <begin position="104"/>
        <end position="168"/>
    </location>
</feature>
<dbReference type="SUPFAM" id="SSF53901">
    <property type="entry name" value="Thiolase-like"/>
    <property type="match status" value="1"/>
</dbReference>
<dbReference type="Pfam" id="PF08545">
    <property type="entry name" value="ACP_syn_III"/>
    <property type="match status" value="1"/>
</dbReference>
<dbReference type="GO" id="GO:0005737">
    <property type="term" value="C:cytoplasm"/>
    <property type="evidence" value="ECO:0007669"/>
    <property type="project" value="UniProtKB-SubCell"/>
</dbReference>
<dbReference type="NCBIfam" id="NF006829">
    <property type="entry name" value="PRK09352.1"/>
    <property type="match status" value="1"/>
</dbReference>
<dbReference type="KEGG" id="caml:H6X83_07125"/>
<proteinExistence type="inferred from homology"/>
<dbReference type="AlphaFoldDB" id="A0A7G9WKZ9"/>
<keyword evidence="3 9" id="KW-0808">Transferase</keyword>
<dbReference type="GO" id="GO:0033818">
    <property type="term" value="F:beta-ketoacyl-acyl-carrier-protein synthase III activity"/>
    <property type="evidence" value="ECO:0007669"/>
    <property type="project" value="UniProtKB-UniRule"/>
</dbReference>
<feature type="region of interest" description="ACP-binding" evidence="9">
    <location>
        <begin position="244"/>
        <end position="248"/>
    </location>
</feature>
<gene>
    <name evidence="9" type="primary">fabH</name>
    <name evidence="12" type="ORF">H6X83_07125</name>
</gene>
<evidence type="ECO:0000256" key="5">
    <source>
        <dbReference type="ARBA" id="ARBA00023098"/>
    </source>
</evidence>
<comment type="catalytic activity">
    <reaction evidence="9">
        <text>malonyl-[ACP] + acetyl-CoA + H(+) = 3-oxobutanoyl-[ACP] + CO2 + CoA</text>
        <dbReference type="Rhea" id="RHEA:12080"/>
        <dbReference type="Rhea" id="RHEA-COMP:9623"/>
        <dbReference type="Rhea" id="RHEA-COMP:9625"/>
        <dbReference type="ChEBI" id="CHEBI:15378"/>
        <dbReference type="ChEBI" id="CHEBI:16526"/>
        <dbReference type="ChEBI" id="CHEBI:57287"/>
        <dbReference type="ChEBI" id="CHEBI:57288"/>
        <dbReference type="ChEBI" id="CHEBI:78449"/>
        <dbReference type="ChEBI" id="CHEBI:78450"/>
        <dbReference type="EC" id="2.3.1.180"/>
    </reaction>
</comment>
<feature type="domain" description="Beta-ketoacyl-[acyl-carrier-protein] synthase III C-terminal" evidence="10">
    <location>
        <begin position="228"/>
        <end position="316"/>
    </location>
</feature>
<comment type="similarity">
    <text evidence="1 9">Belongs to the thiolase-like superfamily. FabH family.</text>
</comment>
<evidence type="ECO:0000256" key="6">
    <source>
        <dbReference type="ARBA" id="ARBA00023160"/>
    </source>
</evidence>
<evidence type="ECO:0000256" key="8">
    <source>
        <dbReference type="ARBA" id="ARBA00023315"/>
    </source>
</evidence>
<keyword evidence="4 9" id="KW-0276">Fatty acid metabolism</keyword>
<evidence type="ECO:0000256" key="3">
    <source>
        <dbReference type="ARBA" id="ARBA00022679"/>
    </source>
</evidence>
<dbReference type="Gene3D" id="3.40.47.10">
    <property type="match status" value="1"/>
</dbReference>
<reference evidence="12 13" key="1">
    <citation type="submission" date="2020-08" db="EMBL/GenBank/DDBJ databases">
        <authorList>
            <person name="Ren C."/>
            <person name="Gu Y."/>
            <person name="Xu Y."/>
        </authorList>
    </citation>
    <scope>NUCLEOTIDE SEQUENCE [LARGE SCALE GENOMIC DNA]</scope>
    <source>
        <strain evidence="12 13">LBM18003</strain>
    </source>
</reference>
<keyword evidence="13" id="KW-1185">Reference proteome</keyword>
<evidence type="ECO:0000313" key="12">
    <source>
        <dbReference type="EMBL" id="QNO19361.1"/>
    </source>
</evidence>
<dbReference type="PANTHER" id="PTHR43091">
    <property type="entry name" value="3-OXOACYL-[ACYL-CARRIER-PROTEIN] SYNTHASE"/>
    <property type="match status" value="1"/>
</dbReference>
<dbReference type="GO" id="GO:0004315">
    <property type="term" value="F:3-oxoacyl-[acyl-carrier-protein] synthase activity"/>
    <property type="evidence" value="ECO:0007669"/>
    <property type="project" value="InterPro"/>
</dbReference>
<dbReference type="Pfam" id="PF08541">
    <property type="entry name" value="ACP_syn_III_C"/>
    <property type="match status" value="1"/>
</dbReference>
<feature type="active site" evidence="9">
    <location>
        <position position="110"/>
    </location>
</feature>
<keyword evidence="9" id="KW-0963">Cytoplasm</keyword>
<comment type="subcellular location">
    <subcellularLocation>
        <location evidence="9">Cytoplasm</location>
    </subcellularLocation>
</comment>
<evidence type="ECO:0000256" key="4">
    <source>
        <dbReference type="ARBA" id="ARBA00022832"/>
    </source>
</evidence>
<evidence type="ECO:0000259" key="10">
    <source>
        <dbReference type="Pfam" id="PF08541"/>
    </source>
</evidence>
<comment type="subunit">
    <text evidence="9">Homodimer.</text>
</comment>
<dbReference type="EC" id="2.3.1.180" evidence="9"/>